<dbReference type="Proteomes" id="UP000095558">
    <property type="component" value="Unassembled WGS sequence"/>
</dbReference>
<reference evidence="1 2" key="1">
    <citation type="submission" date="2015-09" db="EMBL/GenBank/DDBJ databases">
        <authorList>
            <consortium name="Pathogen Informatics"/>
        </authorList>
    </citation>
    <scope>NUCLEOTIDE SEQUENCE [LARGE SCALE GENOMIC DNA]</scope>
    <source>
        <strain evidence="1 2">2789STDY5834855</strain>
    </source>
</reference>
<organism evidence="1 2">
    <name type="scientific">Clostridium disporicum</name>
    <dbReference type="NCBI Taxonomy" id="84024"/>
    <lineage>
        <taxon>Bacteria</taxon>
        <taxon>Bacillati</taxon>
        <taxon>Bacillota</taxon>
        <taxon>Clostridia</taxon>
        <taxon>Eubacteriales</taxon>
        <taxon>Clostridiaceae</taxon>
        <taxon>Clostridium</taxon>
    </lineage>
</organism>
<accession>A0A174IBP1</accession>
<evidence type="ECO:0000313" key="2">
    <source>
        <dbReference type="Proteomes" id="UP000095558"/>
    </source>
</evidence>
<name>A0A174IBP1_9CLOT</name>
<sequence>MRSITYEQFYEENKDYTTDICKECNSKLELVLKKYEIEIDMRTLIIEDFPQLECQSCGKKFLSEHSKKIVAEGYYELLRRGNTKVISKPRNLNKRYSFCEEINFKYDYRDYDNITGLHALMGDGFLAPVFFNKECLIYFMHHPEYTLSIFSETYGVLGYKDEFEIPFGINTNKKVVFWLGDLDKLDSATQNYLKINNIESDHRIIDSEFYDAQLKVIWSDPIIERQIINLRNKMYDTLKQKHSLDLHHLDKEVINEIENINKPITYSDLEVKPVISALHKILIEAVNISNFKNYYENNVGKKDKNYKQWKSIKYYQFILSQYISDEDELRKIIAPLYLLNDLRIIYFHLVSTDEVEKLKNNIVSSLSINRFDETEIMYNKLMEGLKALFVKFNEVIE</sequence>
<gene>
    <name evidence="1" type="ORF">ERS852470_03474</name>
</gene>
<evidence type="ECO:0000313" key="1">
    <source>
        <dbReference type="EMBL" id="CUO82485.1"/>
    </source>
</evidence>
<dbReference type="RefSeq" id="WP_055277907.1">
    <property type="nucleotide sequence ID" value="NZ_CYZV01000060.1"/>
</dbReference>
<dbReference type="AlphaFoldDB" id="A0A174IBP1"/>
<dbReference type="NCBIfam" id="TIGR03831">
    <property type="entry name" value="YgiT_finger"/>
    <property type="match status" value="1"/>
</dbReference>
<dbReference type="OrthoDB" id="2375320at2"/>
<protein>
    <submittedName>
        <fullName evidence="1">Uncharacterized protein</fullName>
    </submittedName>
</protein>
<dbReference type="EMBL" id="CYZV01000060">
    <property type="protein sequence ID" value="CUO82485.1"/>
    <property type="molecule type" value="Genomic_DNA"/>
</dbReference>
<dbReference type="InterPro" id="IPR022453">
    <property type="entry name" value="Znf_MqsA-type"/>
</dbReference>
<proteinExistence type="predicted"/>